<protein>
    <submittedName>
        <fullName evidence="1">Uncharacterized protein</fullName>
    </submittedName>
</protein>
<evidence type="ECO:0000313" key="1">
    <source>
        <dbReference type="EMBL" id="GIX93017.1"/>
    </source>
</evidence>
<comment type="caution">
    <text evidence="1">The sequence shown here is derived from an EMBL/GenBank/DDBJ whole genome shotgun (WGS) entry which is preliminary data.</text>
</comment>
<accession>A0AAV4P6N0</accession>
<evidence type="ECO:0000313" key="2">
    <source>
        <dbReference type="Proteomes" id="UP001054945"/>
    </source>
</evidence>
<dbReference type="Proteomes" id="UP001054945">
    <property type="component" value="Unassembled WGS sequence"/>
</dbReference>
<keyword evidence="2" id="KW-1185">Reference proteome</keyword>
<dbReference type="AlphaFoldDB" id="A0AAV4P6N0"/>
<dbReference type="EMBL" id="BPLR01004182">
    <property type="protein sequence ID" value="GIX93017.1"/>
    <property type="molecule type" value="Genomic_DNA"/>
</dbReference>
<organism evidence="1 2">
    <name type="scientific">Caerostris extrusa</name>
    <name type="common">Bark spider</name>
    <name type="synonym">Caerostris bankana</name>
    <dbReference type="NCBI Taxonomy" id="172846"/>
    <lineage>
        <taxon>Eukaryota</taxon>
        <taxon>Metazoa</taxon>
        <taxon>Ecdysozoa</taxon>
        <taxon>Arthropoda</taxon>
        <taxon>Chelicerata</taxon>
        <taxon>Arachnida</taxon>
        <taxon>Araneae</taxon>
        <taxon>Araneomorphae</taxon>
        <taxon>Entelegynae</taxon>
        <taxon>Araneoidea</taxon>
        <taxon>Araneidae</taxon>
        <taxon>Caerostris</taxon>
    </lineage>
</organism>
<name>A0AAV4P6N0_CAEEX</name>
<reference evidence="1 2" key="1">
    <citation type="submission" date="2021-06" db="EMBL/GenBank/DDBJ databases">
        <title>Caerostris extrusa draft genome.</title>
        <authorList>
            <person name="Kono N."/>
            <person name="Arakawa K."/>
        </authorList>
    </citation>
    <scope>NUCLEOTIDE SEQUENCE [LARGE SCALE GENOMIC DNA]</scope>
</reference>
<gene>
    <name evidence="1" type="ORF">CEXT_536761</name>
</gene>
<proteinExistence type="predicted"/>
<sequence length="48" mass="4991">AALEPAALATGRAAALSSAPETIVVDSAHLRLFPFLSVRKESCRLPVS</sequence>
<feature type="non-terminal residue" evidence="1">
    <location>
        <position position="1"/>
    </location>
</feature>